<dbReference type="EMBL" id="WNKQ01000008">
    <property type="protein sequence ID" value="KAF5850048.1"/>
    <property type="molecule type" value="Genomic_DNA"/>
</dbReference>
<organism evidence="2 3">
    <name type="scientific">Cochliobolus sativus</name>
    <name type="common">Common root rot and spot blotch fungus</name>
    <name type="synonym">Bipolaris sorokiniana</name>
    <dbReference type="NCBI Taxonomy" id="45130"/>
    <lineage>
        <taxon>Eukaryota</taxon>
        <taxon>Fungi</taxon>
        <taxon>Dikarya</taxon>
        <taxon>Ascomycota</taxon>
        <taxon>Pezizomycotina</taxon>
        <taxon>Dothideomycetes</taxon>
        <taxon>Pleosporomycetidae</taxon>
        <taxon>Pleosporales</taxon>
        <taxon>Pleosporineae</taxon>
        <taxon>Pleosporaceae</taxon>
        <taxon>Bipolaris</taxon>
    </lineage>
</organism>
<protein>
    <submittedName>
        <fullName evidence="2">Uncharacterized protein</fullName>
    </submittedName>
</protein>
<proteinExistence type="predicted"/>
<sequence length="69" mass="7592">MGYSSIFESLHNSVPRSSPLPTPQEVRSTTNLEQAALGDKSGANTSAFLNGYRMLFHNRENSDTYGELV</sequence>
<dbReference type="AlphaFoldDB" id="A0A8H5ZLQ5"/>
<comment type="caution">
    <text evidence="2">The sequence shown here is derived from an EMBL/GenBank/DDBJ whole genome shotgun (WGS) entry which is preliminary data.</text>
</comment>
<feature type="compositionally biased region" description="Polar residues" evidence="1">
    <location>
        <begin position="1"/>
        <end position="16"/>
    </location>
</feature>
<feature type="region of interest" description="Disordered" evidence="1">
    <location>
        <begin position="1"/>
        <end position="39"/>
    </location>
</feature>
<gene>
    <name evidence="2" type="ORF">GGP41_005476</name>
</gene>
<name>A0A8H5ZLQ5_COCSA</name>
<evidence type="ECO:0000313" key="2">
    <source>
        <dbReference type="EMBL" id="KAF5850048.1"/>
    </source>
</evidence>
<dbReference type="Proteomes" id="UP000624244">
    <property type="component" value="Unassembled WGS sequence"/>
</dbReference>
<reference evidence="2" key="1">
    <citation type="submission" date="2019-11" db="EMBL/GenBank/DDBJ databases">
        <title>Bipolaris sorokiniana Genome sequencing.</title>
        <authorList>
            <person name="Wang H."/>
        </authorList>
    </citation>
    <scope>NUCLEOTIDE SEQUENCE</scope>
</reference>
<accession>A0A8H5ZLQ5</accession>
<evidence type="ECO:0000313" key="3">
    <source>
        <dbReference type="Proteomes" id="UP000624244"/>
    </source>
</evidence>
<evidence type="ECO:0000256" key="1">
    <source>
        <dbReference type="SAM" id="MobiDB-lite"/>
    </source>
</evidence>